<dbReference type="EMBL" id="LNVX01000633">
    <property type="protein sequence ID" value="OEG69612.1"/>
    <property type="molecule type" value="Genomic_DNA"/>
</dbReference>
<reference evidence="1 2" key="1">
    <citation type="submission" date="2015-11" db="EMBL/GenBank/DDBJ databases">
        <title>Evidence for parallel genomic evolution in an endosymbiosis of termite gut flagellates.</title>
        <authorList>
            <person name="Zheng H."/>
        </authorList>
    </citation>
    <scope>NUCLEOTIDE SEQUENCE [LARGE SCALE GENOMIC DNA]</scope>
    <source>
        <strain evidence="1 2">CET450</strain>
    </source>
</reference>
<proteinExistence type="predicted"/>
<gene>
    <name evidence="1" type="ORF">ATZ36_08495</name>
</gene>
<dbReference type="AlphaFoldDB" id="A0A1E5IGH5"/>
<organism evidence="1 2">
    <name type="scientific">Endomicrobium trichonymphae</name>
    <dbReference type="NCBI Taxonomy" id="1408204"/>
    <lineage>
        <taxon>Bacteria</taxon>
        <taxon>Pseudomonadati</taxon>
        <taxon>Elusimicrobiota</taxon>
        <taxon>Endomicrobiia</taxon>
        <taxon>Endomicrobiales</taxon>
        <taxon>Endomicrobiaceae</taxon>
        <taxon>Candidatus Endomicrobiellum</taxon>
    </lineage>
</organism>
<comment type="caution">
    <text evidence="1">The sequence shown here is derived from an EMBL/GenBank/DDBJ whole genome shotgun (WGS) entry which is preliminary data.</text>
</comment>
<keyword evidence="2" id="KW-1185">Reference proteome</keyword>
<evidence type="ECO:0000313" key="2">
    <source>
        <dbReference type="Proteomes" id="UP000095237"/>
    </source>
</evidence>
<protein>
    <submittedName>
        <fullName evidence="1">Uncharacterized protein</fullName>
    </submittedName>
</protein>
<sequence>MLFYDTFYWGIQFREIMRGIAEHHRFRIQMELYRKKNLTGIHRGWIEQEEKELLVESMIKFL</sequence>
<evidence type="ECO:0000313" key="1">
    <source>
        <dbReference type="EMBL" id="OEG69612.1"/>
    </source>
</evidence>
<name>A0A1E5IGH5_ENDTX</name>
<accession>A0A1E5IGH5</accession>
<dbReference type="Proteomes" id="UP000095237">
    <property type="component" value="Unassembled WGS sequence"/>
</dbReference>